<evidence type="ECO:0000256" key="1">
    <source>
        <dbReference type="SAM" id="MobiDB-lite"/>
    </source>
</evidence>
<feature type="compositionally biased region" description="Low complexity" evidence="1">
    <location>
        <begin position="200"/>
        <end position="211"/>
    </location>
</feature>
<reference evidence="2" key="1">
    <citation type="submission" date="2022-06" db="EMBL/GenBank/DDBJ databases">
        <title>Uncovering the hologenomic basis of an extraordinary plant invasion.</title>
        <authorList>
            <person name="Bieker V.C."/>
            <person name="Martin M.D."/>
            <person name="Gilbert T."/>
            <person name="Hodgins K."/>
            <person name="Battlay P."/>
            <person name="Petersen B."/>
            <person name="Wilson J."/>
        </authorList>
    </citation>
    <scope>NUCLEOTIDE SEQUENCE</scope>
    <source>
        <strain evidence="2">AA19_3_7</strain>
        <tissue evidence="2">Leaf</tissue>
    </source>
</reference>
<dbReference type="EMBL" id="JAMZMK010010199">
    <property type="protein sequence ID" value="KAI7732619.1"/>
    <property type="molecule type" value="Genomic_DNA"/>
</dbReference>
<evidence type="ECO:0000313" key="3">
    <source>
        <dbReference type="Proteomes" id="UP001206925"/>
    </source>
</evidence>
<name>A0AAD5C1Z4_AMBAR</name>
<accession>A0AAD5C1Z4</accession>
<organism evidence="2 3">
    <name type="scientific">Ambrosia artemisiifolia</name>
    <name type="common">Common ragweed</name>
    <dbReference type="NCBI Taxonomy" id="4212"/>
    <lineage>
        <taxon>Eukaryota</taxon>
        <taxon>Viridiplantae</taxon>
        <taxon>Streptophyta</taxon>
        <taxon>Embryophyta</taxon>
        <taxon>Tracheophyta</taxon>
        <taxon>Spermatophyta</taxon>
        <taxon>Magnoliopsida</taxon>
        <taxon>eudicotyledons</taxon>
        <taxon>Gunneridae</taxon>
        <taxon>Pentapetalae</taxon>
        <taxon>asterids</taxon>
        <taxon>campanulids</taxon>
        <taxon>Asterales</taxon>
        <taxon>Asteraceae</taxon>
        <taxon>Asteroideae</taxon>
        <taxon>Heliantheae alliance</taxon>
        <taxon>Heliantheae</taxon>
        <taxon>Ambrosia</taxon>
    </lineage>
</organism>
<evidence type="ECO:0000313" key="2">
    <source>
        <dbReference type="EMBL" id="KAI7732619.1"/>
    </source>
</evidence>
<gene>
    <name evidence="2" type="ORF">M8C21_020640</name>
</gene>
<feature type="region of interest" description="Disordered" evidence="1">
    <location>
        <begin position="180"/>
        <end position="222"/>
    </location>
</feature>
<dbReference type="AlphaFoldDB" id="A0AAD5C1Z4"/>
<sequence length="250" mass="28393">MKDLRTDMDATTSGPSRKRARKGAAVEDPDIDPIIDEDDPEIAALLSGEDLLNFGILTQAYSKYDRMRNTPLLAGRTIDWELMGRLGVRERLETVIPARWRPLFDIPDEQYRVFTLEFFSTFTYSAGKKLTDETAVTFRLGGQLRRMSVAQFARTLHLHTQEEIEQTTFTDIPRRFADPRPLALVPPDDQGTSQSHPRRSSASQPRRAPLASDPPATLASVRDEVREVREEVRSLTDWVVQALRDIAAER</sequence>
<keyword evidence="3" id="KW-1185">Reference proteome</keyword>
<comment type="caution">
    <text evidence="2">The sequence shown here is derived from an EMBL/GenBank/DDBJ whole genome shotgun (WGS) entry which is preliminary data.</text>
</comment>
<protein>
    <submittedName>
        <fullName evidence="2">Uncharacterized protein</fullName>
    </submittedName>
</protein>
<dbReference type="Proteomes" id="UP001206925">
    <property type="component" value="Unassembled WGS sequence"/>
</dbReference>
<proteinExistence type="predicted"/>
<feature type="region of interest" description="Disordered" evidence="1">
    <location>
        <begin position="1"/>
        <end position="33"/>
    </location>
</feature>